<sequence>MKHLNKRAACGVWCLADTTTLITDDAATTRIRYSTGYPGLDALMNAENPGHTEGVERFCSDNGKDCDEYEWERDVGFRITPTVSPGDASTIR</sequence>
<name>A0A9E9P2P0_9BURK</name>
<evidence type="ECO:0000313" key="2">
    <source>
        <dbReference type="Proteomes" id="UP001156215"/>
    </source>
</evidence>
<dbReference type="EMBL" id="CP098242">
    <property type="protein sequence ID" value="WAW10107.1"/>
    <property type="molecule type" value="Genomic_DNA"/>
</dbReference>
<gene>
    <name evidence="1" type="ORF">NB640_00050</name>
</gene>
<protein>
    <submittedName>
        <fullName evidence="1">Uncharacterized protein</fullName>
    </submittedName>
</protein>
<dbReference type="AlphaFoldDB" id="A0A9E9P2P0"/>
<reference evidence="1" key="1">
    <citation type="journal article" date="2022" name="Front. Microbiol.">
        <title>New perspectives on an old grouping: The genomic and phenotypic variability of Oxalobacter formigenes and the implications for calcium oxalate stone prevention.</title>
        <authorList>
            <person name="Chmiel J.A."/>
            <person name="Carr C."/>
            <person name="Stuivenberg G.A."/>
            <person name="Venema R."/>
            <person name="Chanyi R.M."/>
            <person name="Al K.F."/>
            <person name="Giguere D."/>
            <person name="Say H."/>
            <person name="Akouris P.P."/>
            <person name="Dominguez Romero S.A."/>
            <person name="Kwong A."/>
            <person name="Tai V."/>
            <person name="Koval S.F."/>
            <person name="Razvi H."/>
            <person name="Bjazevic J."/>
            <person name="Burton J.P."/>
        </authorList>
    </citation>
    <scope>NUCLEOTIDE SEQUENCE</scope>
    <source>
        <strain evidence="1">WoOx3</strain>
    </source>
</reference>
<proteinExistence type="predicted"/>
<dbReference type="Proteomes" id="UP001156215">
    <property type="component" value="Chromosome"/>
</dbReference>
<dbReference type="KEGG" id="ovb:NB640_00050"/>
<organism evidence="1 2">
    <name type="scientific">Oxalobacter vibrioformis</name>
    <dbReference type="NCBI Taxonomy" id="933080"/>
    <lineage>
        <taxon>Bacteria</taxon>
        <taxon>Pseudomonadati</taxon>
        <taxon>Pseudomonadota</taxon>
        <taxon>Betaproteobacteria</taxon>
        <taxon>Burkholderiales</taxon>
        <taxon>Oxalobacteraceae</taxon>
        <taxon>Oxalobacter</taxon>
    </lineage>
</organism>
<keyword evidence="2" id="KW-1185">Reference proteome</keyword>
<accession>A0A9E9P2P0</accession>
<evidence type="ECO:0000313" key="1">
    <source>
        <dbReference type="EMBL" id="WAW10107.1"/>
    </source>
</evidence>
<dbReference type="RefSeq" id="WP_269309105.1">
    <property type="nucleotide sequence ID" value="NZ_CP098242.1"/>
</dbReference>